<accession>A0ABU5UNJ0</accession>
<keyword evidence="4" id="KW-1185">Reference proteome</keyword>
<dbReference type="Pfam" id="PF07282">
    <property type="entry name" value="Cas12f1-like_TNB"/>
    <property type="match status" value="1"/>
</dbReference>
<keyword evidence="1" id="KW-0238">DNA-binding</keyword>
<sequence>MVVDRLYPSYKTCSNCGTKKETLTLNERVLKCAYCGFECDILQLCL</sequence>
<organism evidence="3 4">
    <name type="scientific">Nodularia spumigena UHCC 0060</name>
    <dbReference type="NCBI Taxonomy" id="3110300"/>
    <lineage>
        <taxon>Bacteria</taxon>
        <taxon>Bacillati</taxon>
        <taxon>Cyanobacteriota</taxon>
        <taxon>Cyanophyceae</taxon>
        <taxon>Nostocales</taxon>
        <taxon>Nodulariaceae</taxon>
        <taxon>Nodularia</taxon>
    </lineage>
</organism>
<evidence type="ECO:0000256" key="1">
    <source>
        <dbReference type="ARBA" id="ARBA00023125"/>
    </source>
</evidence>
<dbReference type="Proteomes" id="UP001303285">
    <property type="component" value="Unassembled WGS sequence"/>
</dbReference>
<name>A0ABU5UNJ0_NODSP</name>
<gene>
    <name evidence="3" type="ORF">VB695_07095</name>
</gene>
<dbReference type="GeneID" id="78018235"/>
<evidence type="ECO:0000259" key="2">
    <source>
        <dbReference type="Pfam" id="PF07282"/>
    </source>
</evidence>
<evidence type="ECO:0000313" key="3">
    <source>
        <dbReference type="EMBL" id="MEA5607843.1"/>
    </source>
</evidence>
<evidence type="ECO:0000313" key="4">
    <source>
        <dbReference type="Proteomes" id="UP001303285"/>
    </source>
</evidence>
<dbReference type="InterPro" id="IPR010095">
    <property type="entry name" value="Cas12f1-like_TNB"/>
</dbReference>
<proteinExistence type="predicted"/>
<dbReference type="RefSeq" id="WP_231859577.1">
    <property type="nucleotide sequence ID" value="NZ_JAYGHK010000016.1"/>
</dbReference>
<feature type="domain" description="Cas12f1-like TNB" evidence="2">
    <location>
        <begin position="2"/>
        <end position="40"/>
    </location>
</feature>
<reference evidence="3 4" key="1">
    <citation type="submission" date="2023-12" db="EMBL/GenBank/DDBJ databases">
        <title>Baltic Sea Cyanobacteria.</title>
        <authorList>
            <person name="Delbaje E."/>
            <person name="Fewer D.P."/>
            <person name="Shishido T.K."/>
        </authorList>
    </citation>
    <scope>NUCLEOTIDE SEQUENCE [LARGE SCALE GENOMIC DNA]</scope>
    <source>
        <strain evidence="3 4">UHCC 0060</strain>
    </source>
</reference>
<dbReference type="EMBL" id="JAYGHK010000016">
    <property type="protein sequence ID" value="MEA5607843.1"/>
    <property type="molecule type" value="Genomic_DNA"/>
</dbReference>
<comment type="caution">
    <text evidence="3">The sequence shown here is derived from an EMBL/GenBank/DDBJ whole genome shotgun (WGS) entry which is preliminary data.</text>
</comment>
<protein>
    <submittedName>
        <fullName evidence="3">Zinc ribbon domain-containing protein</fullName>
    </submittedName>
</protein>